<dbReference type="Proteomes" id="UP001589750">
    <property type="component" value="Unassembled WGS sequence"/>
</dbReference>
<keyword evidence="8" id="KW-0479">Metal-binding</keyword>
<evidence type="ECO:0000259" key="14">
    <source>
        <dbReference type="Pfam" id="PF01433"/>
    </source>
</evidence>
<evidence type="ECO:0000256" key="8">
    <source>
        <dbReference type="ARBA" id="ARBA00022723"/>
    </source>
</evidence>
<evidence type="ECO:0000256" key="5">
    <source>
        <dbReference type="ARBA" id="ARBA00015611"/>
    </source>
</evidence>
<evidence type="ECO:0000313" key="17">
    <source>
        <dbReference type="Proteomes" id="UP001589750"/>
    </source>
</evidence>
<protein>
    <recommendedName>
        <fullName evidence="5">Aminopeptidase N</fullName>
        <ecNumber evidence="4">3.4.11.2</ecNumber>
    </recommendedName>
    <alternativeName>
        <fullName evidence="12">Alanine aminopeptidase</fullName>
    </alternativeName>
    <alternativeName>
        <fullName evidence="13">Lysyl aminopeptidase</fullName>
    </alternativeName>
</protein>
<keyword evidence="17" id="KW-1185">Reference proteome</keyword>
<dbReference type="InterPro" id="IPR014782">
    <property type="entry name" value="Peptidase_M1_dom"/>
</dbReference>
<keyword evidence="7" id="KW-0645">Protease</keyword>
<dbReference type="EMBL" id="JBHMDG010000024">
    <property type="protein sequence ID" value="MFB9314656.1"/>
    <property type="molecule type" value="Genomic_DNA"/>
</dbReference>
<dbReference type="InterPro" id="IPR050344">
    <property type="entry name" value="Peptidase_M1_aminopeptidases"/>
</dbReference>
<evidence type="ECO:0000256" key="11">
    <source>
        <dbReference type="ARBA" id="ARBA00023049"/>
    </source>
</evidence>
<dbReference type="Pfam" id="PF11838">
    <property type="entry name" value="ERAP1_C"/>
    <property type="match status" value="1"/>
</dbReference>
<dbReference type="Pfam" id="PF01433">
    <property type="entry name" value="Peptidase_M1"/>
    <property type="match status" value="1"/>
</dbReference>
<evidence type="ECO:0000256" key="12">
    <source>
        <dbReference type="ARBA" id="ARBA00029811"/>
    </source>
</evidence>
<keyword evidence="6 16" id="KW-0031">Aminopeptidase</keyword>
<evidence type="ECO:0000313" key="16">
    <source>
        <dbReference type="EMBL" id="MFB9314656.1"/>
    </source>
</evidence>
<dbReference type="PANTHER" id="PTHR11533:SF174">
    <property type="entry name" value="PUROMYCIN-SENSITIVE AMINOPEPTIDASE-RELATED"/>
    <property type="match status" value="1"/>
</dbReference>
<evidence type="ECO:0000256" key="4">
    <source>
        <dbReference type="ARBA" id="ARBA00012564"/>
    </source>
</evidence>
<evidence type="ECO:0000256" key="7">
    <source>
        <dbReference type="ARBA" id="ARBA00022670"/>
    </source>
</evidence>
<organism evidence="16 17">
    <name type="scientific">Nocardioides plantarum</name>
    <dbReference type="NCBI Taxonomy" id="29299"/>
    <lineage>
        <taxon>Bacteria</taxon>
        <taxon>Bacillati</taxon>
        <taxon>Actinomycetota</taxon>
        <taxon>Actinomycetes</taxon>
        <taxon>Propionibacteriales</taxon>
        <taxon>Nocardioidaceae</taxon>
        <taxon>Nocardioides</taxon>
    </lineage>
</organism>
<dbReference type="GO" id="GO:0016285">
    <property type="term" value="F:alanyl aminopeptidase activity"/>
    <property type="evidence" value="ECO:0007669"/>
    <property type="project" value="UniProtKB-EC"/>
</dbReference>
<evidence type="ECO:0000256" key="10">
    <source>
        <dbReference type="ARBA" id="ARBA00022833"/>
    </source>
</evidence>
<sequence length="814" mass="88999">MPVASSRSLLRTEAVARREQLDVTSYDVVLDLTGEATFGSVTTIEFESTGGPTFVDLKPVSVAAIRLNDRPVDVDLLREGRLPIETSAGTNVLVVDARMPFRNDGEGLHQHVDPADGRRYVYGMSFMDAAPTVFACFDQPDLKAPYTLHVTAPPDWVVVGNAPATNPEPGRWEIGPTQPLSTYFVTVVAGPYHVVRDEHDGIPLGLSSRQSLAQHLDKDADELLTITRQCFDEFHRLFGIRYPFGDYHQAFVPEFNAGAMENPGCVTFRDQLVFDTRVTRGTRIVRATTVAHEMAHQWFGNIVTPTWWDDLWLNESFAEYMGNRVTADVTQYDDAWTHVAWSRRQWGLLADQRPTTHPVAGNGAVDAVAALQNFDGISYAKGSSILKQLCTSLGDEVFFAGAIDHFTRHRFGNATMHDLVASWERSGAGDLSPVVDQWLRVAGADTFTLDREAHVLRRTPPPEHPADRAHRFEVATLSEGSVTTTVVDVSGPETPLPDLAGTVVLDPREQSWGVYVPDTATVAGLRTELPLVGDDGLRAAIWNNLKSGFNEALVAPDDVVELLVQAFPVQDTEDTARHTVPWVLGEVLPAATPGSTARVHRAVADLVGSTEPGSELQLSAFRAAVRTADDVDLLRDWLASPPTGIDLDADVRWRLLVRLATLGGTHPTELDAALADDRTAATAVSHVLATTSLPTAEAKALAWEMFTGVLDSPNYELVAAGQGLWQGSQRELTAPYVERYFAELPATSQVRSGWVLALAADAFFPRTFVDDDTLARTEALLDSDVLEPAVRRRVADHADELARRLAVRAAYPVS</sequence>
<gene>
    <name evidence="16" type="primary">pepN</name>
    <name evidence="16" type="ORF">ACFFRI_16480</name>
</gene>
<comment type="catalytic activity">
    <reaction evidence="1">
        <text>Release of an N-terminal amino acid, Xaa-|-Yaa- from a peptide, amide or arylamide. Xaa is preferably Ala, but may be most amino acids including Pro (slow action). When a terminal hydrophobic residue is followed by a prolyl residue, the two may be released as an intact Xaa-Pro dipeptide.</text>
        <dbReference type="EC" id="3.4.11.2"/>
    </reaction>
</comment>
<dbReference type="PANTHER" id="PTHR11533">
    <property type="entry name" value="PROTEASE M1 ZINC METALLOPROTEASE"/>
    <property type="match status" value="1"/>
</dbReference>
<name>A0ABV5KD30_9ACTN</name>
<evidence type="ECO:0000256" key="3">
    <source>
        <dbReference type="ARBA" id="ARBA00010136"/>
    </source>
</evidence>
<evidence type="ECO:0000256" key="2">
    <source>
        <dbReference type="ARBA" id="ARBA00001947"/>
    </source>
</evidence>
<dbReference type="InterPro" id="IPR027268">
    <property type="entry name" value="Peptidase_M4/M1_CTD_sf"/>
</dbReference>
<dbReference type="InterPro" id="IPR024571">
    <property type="entry name" value="ERAP1-like_C_dom"/>
</dbReference>
<comment type="similarity">
    <text evidence="3">Belongs to the peptidase M1 family.</text>
</comment>
<dbReference type="RefSeq" id="WP_140010559.1">
    <property type="nucleotide sequence ID" value="NZ_JBHMDG010000024.1"/>
</dbReference>
<dbReference type="SUPFAM" id="SSF55486">
    <property type="entry name" value="Metalloproteases ('zincins'), catalytic domain"/>
    <property type="match status" value="1"/>
</dbReference>
<proteinExistence type="inferred from homology"/>
<dbReference type="PRINTS" id="PR00756">
    <property type="entry name" value="ALADIPTASE"/>
</dbReference>
<dbReference type="SUPFAM" id="SSF63737">
    <property type="entry name" value="Leukotriene A4 hydrolase N-terminal domain"/>
    <property type="match status" value="1"/>
</dbReference>
<evidence type="ECO:0000256" key="6">
    <source>
        <dbReference type="ARBA" id="ARBA00022438"/>
    </source>
</evidence>
<dbReference type="InterPro" id="IPR042097">
    <property type="entry name" value="Aminopeptidase_N-like_N_sf"/>
</dbReference>
<comment type="cofactor">
    <cofactor evidence="2">
        <name>Zn(2+)</name>
        <dbReference type="ChEBI" id="CHEBI:29105"/>
    </cofactor>
</comment>
<keyword evidence="9 16" id="KW-0378">Hydrolase</keyword>
<evidence type="ECO:0000256" key="1">
    <source>
        <dbReference type="ARBA" id="ARBA00000098"/>
    </source>
</evidence>
<dbReference type="Gene3D" id="1.10.390.10">
    <property type="entry name" value="Neutral Protease Domain 2"/>
    <property type="match status" value="1"/>
</dbReference>
<evidence type="ECO:0000256" key="9">
    <source>
        <dbReference type="ARBA" id="ARBA00022801"/>
    </source>
</evidence>
<feature type="domain" description="ERAP1-like C-terminal" evidence="15">
    <location>
        <begin position="600"/>
        <end position="801"/>
    </location>
</feature>
<feature type="domain" description="Peptidase M1 membrane alanine aminopeptidase" evidence="14">
    <location>
        <begin position="225"/>
        <end position="438"/>
    </location>
</feature>
<dbReference type="NCBIfam" id="TIGR02412">
    <property type="entry name" value="pepN_strep_liv"/>
    <property type="match status" value="1"/>
</dbReference>
<evidence type="ECO:0000256" key="13">
    <source>
        <dbReference type="ARBA" id="ARBA00031533"/>
    </source>
</evidence>
<reference evidence="16 17" key="1">
    <citation type="submission" date="2024-09" db="EMBL/GenBank/DDBJ databases">
        <authorList>
            <person name="Sun Q."/>
            <person name="Mori K."/>
        </authorList>
    </citation>
    <scope>NUCLEOTIDE SEQUENCE [LARGE SCALE GENOMIC DNA]</scope>
    <source>
        <strain evidence="16 17">JCM 9626</strain>
    </source>
</reference>
<dbReference type="EC" id="3.4.11.2" evidence="4"/>
<keyword evidence="10" id="KW-0862">Zinc</keyword>
<evidence type="ECO:0000259" key="15">
    <source>
        <dbReference type="Pfam" id="PF11838"/>
    </source>
</evidence>
<dbReference type="InterPro" id="IPR001930">
    <property type="entry name" value="Peptidase_M1"/>
</dbReference>
<comment type="caution">
    <text evidence="16">The sequence shown here is derived from an EMBL/GenBank/DDBJ whole genome shotgun (WGS) entry which is preliminary data.</text>
</comment>
<dbReference type="CDD" id="cd09602">
    <property type="entry name" value="M1_APN"/>
    <property type="match status" value="1"/>
</dbReference>
<accession>A0ABV5KD30</accession>
<dbReference type="InterPro" id="IPR012778">
    <property type="entry name" value="Pept_M1_aminopeptidase"/>
</dbReference>
<dbReference type="Gene3D" id="2.60.40.1730">
    <property type="entry name" value="tricorn interacting facor f3 domain"/>
    <property type="match status" value="1"/>
</dbReference>
<keyword evidence="11" id="KW-0482">Metalloprotease</keyword>